<dbReference type="Proteomes" id="UP000829196">
    <property type="component" value="Unassembled WGS sequence"/>
</dbReference>
<accession>A0A8T3BAD7</accession>
<evidence type="ECO:0000313" key="1">
    <source>
        <dbReference type="EMBL" id="KAI0504436.1"/>
    </source>
</evidence>
<protein>
    <submittedName>
        <fullName evidence="1">Uncharacterized protein</fullName>
    </submittedName>
</protein>
<organism evidence="1 2">
    <name type="scientific">Dendrobium nobile</name>
    <name type="common">Orchid</name>
    <dbReference type="NCBI Taxonomy" id="94219"/>
    <lineage>
        <taxon>Eukaryota</taxon>
        <taxon>Viridiplantae</taxon>
        <taxon>Streptophyta</taxon>
        <taxon>Embryophyta</taxon>
        <taxon>Tracheophyta</taxon>
        <taxon>Spermatophyta</taxon>
        <taxon>Magnoliopsida</taxon>
        <taxon>Liliopsida</taxon>
        <taxon>Asparagales</taxon>
        <taxon>Orchidaceae</taxon>
        <taxon>Epidendroideae</taxon>
        <taxon>Malaxideae</taxon>
        <taxon>Dendrobiinae</taxon>
        <taxon>Dendrobium</taxon>
    </lineage>
</organism>
<gene>
    <name evidence="1" type="ORF">KFK09_015388</name>
</gene>
<keyword evidence="2" id="KW-1185">Reference proteome</keyword>
<dbReference type="EMBL" id="JAGYWB010000011">
    <property type="protein sequence ID" value="KAI0504436.1"/>
    <property type="molecule type" value="Genomic_DNA"/>
</dbReference>
<evidence type="ECO:0000313" key="2">
    <source>
        <dbReference type="Proteomes" id="UP000829196"/>
    </source>
</evidence>
<sequence>MLMVAGLRIGASSSPTQPQQFMLERKRQRFRVVLLPNGGTKLRSWLEPVTIPYNEMRKFPNGTE</sequence>
<reference evidence="1" key="1">
    <citation type="journal article" date="2022" name="Front. Genet.">
        <title>Chromosome-Scale Assembly of the Dendrobium nobile Genome Provides Insights Into the Molecular Mechanism of the Biosynthesis of the Medicinal Active Ingredient of Dendrobium.</title>
        <authorList>
            <person name="Xu Q."/>
            <person name="Niu S.-C."/>
            <person name="Li K.-L."/>
            <person name="Zheng P.-J."/>
            <person name="Zhang X.-J."/>
            <person name="Jia Y."/>
            <person name="Liu Y."/>
            <person name="Niu Y.-X."/>
            <person name="Yu L.-H."/>
            <person name="Chen D.-F."/>
            <person name="Zhang G.-Q."/>
        </authorList>
    </citation>
    <scope>NUCLEOTIDE SEQUENCE</scope>
    <source>
        <tissue evidence="1">Leaf</tissue>
    </source>
</reference>
<dbReference type="AlphaFoldDB" id="A0A8T3BAD7"/>
<name>A0A8T3BAD7_DENNO</name>
<comment type="caution">
    <text evidence="1">The sequence shown here is derived from an EMBL/GenBank/DDBJ whole genome shotgun (WGS) entry which is preliminary data.</text>
</comment>
<proteinExistence type="predicted"/>